<feature type="transmembrane region" description="Helical" evidence="5">
    <location>
        <begin position="23"/>
        <end position="44"/>
    </location>
</feature>
<evidence type="ECO:0000256" key="2">
    <source>
        <dbReference type="ARBA" id="ARBA00022723"/>
    </source>
</evidence>
<dbReference type="AlphaFoldDB" id="A0A1M7NVX9"/>
<keyword evidence="5" id="KW-0472">Membrane</keyword>
<dbReference type="Pfam" id="PF00034">
    <property type="entry name" value="Cytochrom_C"/>
    <property type="match status" value="1"/>
</dbReference>
<dbReference type="GO" id="GO:0020037">
    <property type="term" value="F:heme binding"/>
    <property type="evidence" value="ECO:0007669"/>
    <property type="project" value="InterPro"/>
</dbReference>
<evidence type="ECO:0000256" key="5">
    <source>
        <dbReference type="SAM" id="Phobius"/>
    </source>
</evidence>
<organism evidence="7 8">
    <name type="scientific">Roseibium suaedae</name>
    <dbReference type="NCBI Taxonomy" id="735517"/>
    <lineage>
        <taxon>Bacteria</taxon>
        <taxon>Pseudomonadati</taxon>
        <taxon>Pseudomonadota</taxon>
        <taxon>Alphaproteobacteria</taxon>
        <taxon>Hyphomicrobiales</taxon>
        <taxon>Stappiaceae</taxon>
        <taxon>Roseibium</taxon>
    </lineage>
</organism>
<keyword evidence="5" id="KW-0812">Transmembrane</keyword>
<proteinExistence type="predicted"/>
<sequence>MSGPSEPHRPPVERFTKSAARNIFYGGSIFFFVVFVGLTAQSHWHVLTNSTDVATLNDSVVRGKHVWEKHACINCHSILGEGAYFAPELGNVWIRYGGKDDPEGARDGLIAWMQSQPSGIEGRRQMPQFNLSDQELNDLVDFLEWTSRIDTQGWPPNDAG</sequence>
<evidence type="ECO:0000256" key="1">
    <source>
        <dbReference type="ARBA" id="ARBA00022617"/>
    </source>
</evidence>
<dbReference type="STRING" id="735517.SAMN05444272_4014"/>
<feature type="domain" description="Cytochrome c" evidence="6">
    <location>
        <begin position="58"/>
        <end position="147"/>
    </location>
</feature>
<evidence type="ECO:0000259" key="6">
    <source>
        <dbReference type="PROSITE" id="PS51007"/>
    </source>
</evidence>
<keyword evidence="2 4" id="KW-0479">Metal-binding</keyword>
<keyword evidence="8" id="KW-1185">Reference proteome</keyword>
<dbReference type="GO" id="GO:0009055">
    <property type="term" value="F:electron transfer activity"/>
    <property type="evidence" value="ECO:0007669"/>
    <property type="project" value="InterPro"/>
</dbReference>
<dbReference type="Gene3D" id="1.10.760.10">
    <property type="entry name" value="Cytochrome c-like domain"/>
    <property type="match status" value="1"/>
</dbReference>
<dbReference type="RefSeq" id="WP_073015124.1">
    <property type="nucleotide sequence ID" value="NZ_FRBW01000005.1"/>
</dbReference>
<evidence type="ECO:0000313" key="8">
    <source>
        <dbReference type="Proteomes" id="UP000186002"/>
    </source>
</evidence>
<keyword evidence="3 4" id="KW-0408">Iron</keyword>
<gene>
    <name evidence="7" type="ORF">SAMN05444272_4014</name>
</gene>
<keyword evidence="1 4" id="KW-0349">Heme</keyword>
<protein>
    <submittedName>
        <fullName evidence="7">Nitric oxide reductase, NorC subunit apoprotein</fullName>
    </submittedName>
</protein>
<keyword evidence="5" id="KW-1133">Transmembrane helix</keyword>
<accession>A0A1M7NVX9</accession>
<dbReference type="GO" id="GO:0046872">
    <property type="term" value="F:metal ion binding"/>
    <property type="evidence" value="ECO:0007669"/>
    <property type="project" value="UniProtKB-KW"/>
</dbReference>
<dbReference type="OrthoDB" id="9809720at2"/>
<evidence type="ECO:0000256" key="3">
    <source>
        <dbReference type="ARBA" id="ARBA00023004"/>
    </source>
</evidence>
<dbReference type="Proteomes" id="UP000186002">
    <property type="component" value="Unassembled WGS sequence"/>
</dbReference>
<dbReference type="PROSITE" id="PS51007">
    <property type="entry name" value="CYTC"/>
    <property type="match status" value="1"/>
</dbReference>
<name>A0A1M7NVX9_9HYPH</name>
<dbReference type="InterPro" id="IPR036909">
    <property type="entry name" value="Cyt_c-like_dom_sf"/>
</dbReference>
<dbReference type="SUPFAM" id="SSF46626">
    <property type="entry name" value="Cytochrome c"/>
    <property type="match status" value="1"/>
</dbReference>
<dbReference type="InterPro" id="IPR009056">
    <property type="entry name" value="Cyt_c-like_dom"/>
</dbReference>
<evidence type="ECO:0000313" key="7">
    <source>
        <dbReference type="EMBL" id="SHN08351.1"/>
    </source>
</evidence>
<dbReference type="EMBL" id="FRBW01000005">
    <property type="protein sequence ID" value="SHN08351.1"/>
    <property type="molecule type" value="Genomic_DNA"/>
</dbReference>
<evidence type="ECO:0000256" key="4">
    <source>
        <dbReference type="PROSITE-ProRule" id="PRU00433"/>
    </source>
</evidence>
<reference evidence="7 8" key="1">
    <citation type="submission" date="2016-11" db="EMBL/GenBank/DDBJ databases">
        <authorList>
            <person name="Jaros S."/>
            <person name="Januszkiewicz K."/>
            <person name="Wedrychowicz H."/>
        </authorList>
    </citation>
    <scope>NUCLEOTIDE SEQUENCE [LARGE SCALE GENOMIC DNA]</scope>
    <source>
        <strain evidence="7 8">DSM 22153</strain>
    </source>
</reference>